<dbReference type="STRING" id="1622118.Lupro_06640"/>
<gene>
    <name evidence="1" type="ORF">Lupro_06640</name>
</gene>
<accession>A0A109RNU2</accession>
<dbReference type="AlphaFoldDB" id="A0A109RNU2"/>
<reference evidence="2" key="1">
    <citation type="submission" date="2015-12" db="EMBL/GenBank/DDBJ databases">
        <title>Complete genome sequence of Lutibacter profundus strain LP1.</title>
        <authorList>
            <person name="Wissuwa J."/>
            <person name="Le Moine Bauer S."/>
            <person name="Stokke R."/>
            <person name="Dahle H."/>
            <person name="Steen I.H."/>
        </authorList>
    </citation>
    <scope>NUCLEOTIDE SEQUENCE [LARGE SCALE GENOMIC DNA]</scope>
    <source>
        <strain evidence="2">LP1</strain>
    </source>
</reference>
<evidence type="ECO:0000313" key="2">
    <source>
        <dbReference type="Proteomes" id="UP000059672"/>
    </source>
</evidence>
<proteinExistence type="predicted"/>
<evidence type="ECO:0008006" key="3">
    <source>
        <dbReference type="Google" id="ProtNLM"/>
    </source>
</evidence>
<sequence>MVSINLTEVNNKNQIARIIRLKMENNGIKKSEIILGTHLSKTAVNSVLCLDDCDKDYRFNTLLKVLKFLEIQIFIGRNEDVKSNVLSLFNTSYNK</sequence>
<dbReference type="OrthoDB" id="1448642at2"/>
<evidence type="ECO:0000313" key="1">
    <source>
        <dbReference type="EMBL" id="AMC10942.1"/>
    </source>
</evidence>
<protein>
    <recommendedName>
        <fullName evidence="3">HTH cro/C1-type domain-containing protein</fullName>
    </recommendedName>
</protein>
<name>A0A109RNU2_9FLAO</name>
<dbReference type="KEGG" id="lut:Lupro_06640"/>
<organism evidence="1 2">
    <name type="scientific">Lutibacter profundi</name>
    <dbReference type="NCBI Taxonomy" id="1622118"/>
    <lineage>
        <taxon>Bacteria</taxon>
        <taxon>Pseudomonadati</taxon>
        <taxon>Bacteroidota</taxon>
        <taxon>Flavobacteriia</taxon>
        <taxon>Flavobacteriales</taxon>
        <taxon>Flavobacteriaceae</taxon>
        <taxon>Lutibacter</taxon>
    </lineage>
</organism>
<dbReference type="Proteomes" id="UP000059672">
    <property type="component" value="Chromosome"/>
</dbReference>
<reference evidence="1 2" key="2">
    <citation type="journal article" date="2016" name="Int. J. Syst. Evol. Microbiol.">
        <title>Lutibacter profundi sp. nov., isolated from a deep-sea hydrothermal system on the Arctic Mid-Ocean Ridge and emended description of the genus Lutibacter.</title>
        <authorList>
            <person name="Le Moine Bauer S."/>
            <person name="Roalkvam I."/>
            <person name="Steen I.H."/>
            <person name="Dahle H."/>
        </authorList>
    </citation>
    <scope>NUCLEOTIDE SEQUENCE [LARGE SCALE GENOMIC DNA]</scope>
    <source>
        <strain evidence="1 2">LP1</strain>
    </source>
</reference>
<dbReference type="RefSeq" id="WP_068207677.1">
    <property type="nucleotide sequence ID" value="NZ_CP013355.1"/>
</dbReference>
<keyword evidence="2" id="KW-1185">Reference proteome</keyword>
<dbReference type="EMBL" id="CP013355">
    <property type="protein sequence ID" value="AMC10942.1"/>
    <property type="molecule type" value="Genomic_DNA"/>
</dbReference>